<dbReference type="OrthoDB" id="9803954at2"/>
<dbReference type="CDD" id="cd00653">
    <property type="entry name" value="RNA_pol_B_RPB2"/>
    <property type="match status" value="1"/>
</dbReference>
<comment type="function">
    <text evidence="7 9">DNA-dependent RNA polymerase catalyzes the transcription of DNA into RNA using the four ribonucleoside triphosphates as substrates.</text>
</comment>
<comment type="similarity">
    <text evidence="7 8">Belongs to the RNA polymerase beta chain family.</text>
</comment>
<dbReference type="GO" id="GO:0032549">
    <property type="term" value="F:ribonucleoside binding"/>
    <property type="evidence" value="ECO:0007669"/>
    <property type="project" value="InterPro"/>
</dbReference>
<dbReference type="InterPro" id="IPR037034">
    <property type="entry name" value="RNA_pol_Rpb2_2_sf"/>
</dbReference>
<evidence type="ECO:0000256" key="9">
    <source>
        <dbReference type="RuleBase" id="RU363031"/>
    </source>
</evidence>
<comment type="catalytic activity">
    <reaction evidence="6 7 9">
        <text>RNA(n) + a ribonucleoside 5'-triphosphate = RNA(n+1) + diphosphate</text>
        <dbReference type="Rhea" id="RHEA:21248"/>
        <dbReference type="Rhea" id="RHEA-COMP:14527"/>
        <dbReference type="Rhea" id="RHEA-COMP:17342"/>
        <dbReference type="ChEBI" id="CHEBI:33019"/>
        <dbReference type="ChEBI" id="CHEBI:61557"/>
        <dbReference type="ChEBI" id="CHEBI:140395"/>
        <dbReference type="EC" id="2.7.7.6"/>
    </reaction>
</comment>
<dbReference type="AlphaFoldDB" id="H8GZU3"/>
<sequence length="1152" mass="126982">MTLNPTPPRIERFGEITEVIPLPNLTEVQVNSFHAFLQADRAPDQRADSGLQSAFKEVFPIDETEKGRSTGLVLDYLEYRLGEPPYTPEECREKDLTYQAPMYAKLQLIHKDSGLIKEDQVFLGDLPLMTKDGSFVINGADRVVISQIHRSPGVYFTSSYKGIKKMYTAAIIPMPKRGPWIELEYNAGVLEMKVNKRKFPVAMLLRVLGYDDASLKALFSEFGPEAEQAEDKSAGMGADEALLRLFTVLRPGDPPKRDKAVQYLYGLLADPRRYDLGEPGRFKMNTKLGVNRPERTLLTFTDGKFSDAGLVDTIRYLMALQQGQDTVTIGADEDGVSNPVPVHADDIDHLGNRRVRTVGELLADQLRVGMGRMARGVRERMLLGNPDAATPTKLVNNRPIVAAMREFFGRSQLSQFKDQTNPLSDLRHKRRISALGPGGLTRERAGFDVRDVHRTHYGRICPIETPEGANIGLISSLSSYAKVNDLGFIMAPYRKAQGGQVSDNVEYMTADIEDRYVIAQANSALNEDGTFAEERVLARKKGDPLLYDPTEVEYMDVSPKQIVSINTSLIPFLEHDDANRALMGSNMQSQAVPLVRADSPAVGTGVERRVVTDSGTSVVSDVNGRVSYVDARVIQVTLTEDAPAQGLNTGNIRTFELVRFTRSNQGTNLDQRPIVNIGDTVTAGQVIADGPASDLGRLALGQNITIAIMPFDGFNFEDAICISEGLVRKDFYTSVHIEKDEIEARDTKLGPEKITRDIPGLSEAALRDLDEDGIVRVGAEVKPGDILVGKTSFKGESEPTPEERLLRSIFGEKAREVKDTSLRVQSGQGGIVVKTVRFRRGDEGVDLKPGVREMVRVYVAQKRQLQVGDKVANRHGNKGVVSKILPPEDMPYLEDGTPVDLVFNPLGVPSRMNLGQILETHLGEVARLTGQKFETPVFDSVTEATIKEMLEVAAAERLQKRKDEGFELDKREQEVLDRAGKTGVITAPGDDYEAAQMQLSRTGKSILYDGRSGEPISGPVVVGTMYVMKLYHMVEDKLHARSTGPYSLITQQPLGGKAQFGGQRFGEMEVWALEAYGAAHVLQEMLTIKSDDIDGRDAAYQSIVKGEEVSGSTIPESFKVLVKELHSLGLNVEVLDGGDKPVDIFEGMMPKR</sequence>
<feature type="domain" description="RNA polymerase beta subunit protrusion" evidence="13">
    <location>
        <begin position="24"/>
        <end position="400"/>
    </location>
</feature>
<evidence type="ECO:0000313" key="16">
    <source>
        <dbReference type="EMBL" id="AFD25062.1"/>
    </source>
</evidence>
<dbReference type="Pfam" id="PF04560">
    <property type="entry name" value="RNA_pol_Rpb2_7"/>
    <property type="match status" value="1"/>
</dbReference>
<evidence type="ECO:0000256" key="3">
    <source>
        <dbReference type="ARBA" id="ARBA00022695"/>
    </source>
</evidence>
<dbReference type="eggNOG" id="COG0085">
    <property type="taxonomic scope" value="Bacteria"/>
</dbReference>
<dbReference type="Gene3D" id="3.90.1100.10">
    <property type="match status" value="1"/>
</dbReference>
<evidence type="ECO:0000259" key="13">
    <source>
        <dbReference type="Pfam" id="PF04563"/>
    </source>
</evidence>
<dbReference type="PATRIC" id="fig|745776.4.peg.1165"/>
<dbReference type="InterPro" id="IPR007644">
    <property type="entry name" value="RNA_pol_bsu_protrusion"/>
</dbReference>
<evidence type="ECO:0000256" key="4">
    <source>
        <dbReference type="ARBA" id="ARBA00023163"/>
    </source>
</evidence>
<dbReference type="InterPro" id="IPR037033">
    <property type="entry name" value="DNA-dir_RNAP_su2_hyb_sf"/>
</dbReference>
<dbReference type="NCBIfam" id="NF001616">
    <property type="entry name" value="PRK00405.1"/>
    <property type="match status" value="1"/>
</dbReference>
<dbReference type="RefSeq" id="WP_014684545.1">
    <property type="nucleotide sequence ID" value="NC_017790.1"/>
</dbReference>
<keyword evidence="4 7" id="KW-0804">Transcription</keyword>
<dbReference type="Proteomes" id="UP000007575">
    <property type="component" value="Chromosome"/>
</dbReference>
<dbReference type="FunFam" id="3.90.1800.10:FF:000001">
    <property type="entry name" value="DNA-directed RNA polymerase subunit beta"/>
    <property type="match status" value="1"/>
</dbReference>
<comment type="subunit">
    <text evidence="5 7 9">The RNAP catalytic core consists of 2 alpha, 1 beta, 1 beta' and 1 omega subunit. When a sigma factor is associated with the core the holoenzyme is formed, which can initiate transcription.</text>
</comment>
<feature type="domain" description="RNA polymerase Rpb2" evidence="11">
    <location>
        <begin position="1061"/>
        <end position="1135"/>
    </location>
</feature>
<dbReference type="Gene3D" id="2.40.50.150">
    <property type="match status" value="1"/>
</dbReference>
<dbReference type="PANTHER" id="PTHR20856">
    <property type="entry name" value="DNA-DIRECTED RNA POLYMERASE I SUBUNIT 2"/>
    <property type="match status" value="1"/>
</dbReference>
<dbReference type="SUPFAM" id="SSF64484">
    <property type="entry name" value="beta and beta-prime subunits of DNA dependent RNA-polymerase"/>
    <property type="match status" value="1"/>
</dbReference>
<proteinExistence type="inferred from homology"/>
<organism evidence="16 17">
    <name type="scientific">Deinococcus gobiensis (strain DSM 21396 / JCM 16679 / CGMCC 1.7299 / I-0)</name>
    <dbReference type="NCBI Taxonomy" id="745776"/>
    <lineage>
        <taxon>Bacteria</taxon>
        <taxon>Thermotogati</taxon>
        <taxon>Deinococcota</taxon>
        <taxon>Deinococci</taxon>
        <taxon>Deinococcales</taxon>
        <taxon>Deinococcaceae</taxon>
        <taxon>Deinococcus</taxon>
    </lineage>
</organism>
<evidence type="ECO:0000259" key="15">
    <source>
        <dbReference type="Pfam" id="PF10385"/>
    </source>
</evidence>
<evidence type="ECO:0000256" key="8">
    <source>
        <dbReference type="RuleBase" id="RU000434"/>
    </source>
</evidence>
<evidence type="ECO:0000259" key="11">
    <source>
        <dbReference type="Pfam" id="PF04560"/>
    </source>
</evidence>
<evidence type="ECO:0000259" key="10">
    <source>
        <dbReference type="Pfam" id="PF00562"/>
    </source>
</evidence>
<keyword evidence="1 7" id="KW-0240">DNA-directed RNA polymerase</keyword>
<dbReference type="Gene3D" id="2.30.150.10">
    <property type="entry name" value="DNA-directed RNA polymerase, beta subunit, external 1 domain"/>
    <property type="match status" value="1"/>
</dbReference>
<feature type="domain" description="DNA-directed RNA polymerase beta subunit external 1" evidence="15">
    <location>
        <begin position="493"/>
        <end position="558"/>
    </location>
</feature>
<dbReference type="Pfam" id="PF04563">
    <property type="entry name" value="RNA_pol_Rpb2_1"/>
    <property type="match status" value="1"/>
</dbReference>
<accession>H8GZU3</accession>
<dbReference type="EMBL" id="CP002191">
    <property type="protein sequence ID" value="AFD25062.1"/>
    <property type="molecule type" value="Genomic_DNA"/>
</dbReference>
<dbReference type="InterPro" id="IPR007645">
    <property type="entry name" value="RNA_pol_Rpb2_3"/>
</dbReference>
<keyword evidence="2 7" id="KW-0808">Transferase</keyword>
<dbReference type="Pfam" id="PF10385">
    <property type="entry name" value="RNA_pol_Rpb2_45"/>
    <property type="match status" value="1"/>
</dbReference>
<name>H8GZU3_DEIGI</name>
<evidence type="ECO:0000256" key="1">
    <source>
        <dbReference type="ARBA" id="ARBA00022478"/>
    </source>
</evidence>
<keyword evidence="17" id="KW-1185">Reference proteome</keyword>
<gene>
    <name evidence="7" type="primary">rpoB</name>
    <name evidence="16" type="ordered locus">DGo_CA1135</name>
</gene>
<dbReference type="InterPro" id="IPR042107">
    <property type="entry name" value="DNA-dir_RNA_pol_bsu_ext_1_sf"/>
</dbReference>
<dbReference type="STRING" id="745776.DGo_CA1135"/>
<dbReference type="PROSITE" id="PS01166">
    <property type="entry name" value="RNA_POL_BETA"/>
    <property type="match status" value="1"/>
</dbReference>
<dbReference type="InterPro" id="IPR007120">
    <property type="entry name" value="DNA-dir_RNAP_su2_dom"/>
</dbReference>
<dbReference type="Gene3D" id="3.90.1110.10">
    <property type="entry name" value="RNA polymerase Rpb2, domain 2"/>
    <property type="match status" value="1"/>
</dbReference>
<dbReference type="Gene3D" id="2.40.50.100">
    <property type="match status" value="1"/>
</dbReference>
<keyword evidence="3 7" id="KW-0548">Nucleotidyltransferase</keyword>
<evidence type="ECO:0000256" key="6">
    <source>
        <dbReference type="ARBA" id="ARBA00048552"/>
    </source>
</evidence>
<dbReference type="InterPro" id="IPR007642">
    <property type="entry name" value="RNA_pol_Rpb2_2"/>
</dbReference>
<evidence type="ECO:0000256" key="2">
    <source>
        <dbReference type="ARBA" id="ARBA00022679"/>
    </source>
</evidence>
<dbReference type="GO" id="GO:0006351">
    <property type="term" value="P:DNA-templated transcription"/>
    <property type="evidence" value="ECO:0007669"/>
    <property type="project" value="UniProtKB-UniRule"/>
</dbReference>
<dbReference type="InterPro" id="IPR010243">
    <property type="entry name" value="RNA_pol_bsu_bac"/>
</dbReference>
<dbReference type="InterPro" id="IPR007641">
    <property type="entry name" value="RNA_pol_Rpb2_7"/>
</dbReference>
<dbReference type="InterPro" id="IPR019462">
    <property type="entry name" value="DNA-dir_RNA_pol_bsu_external_1"/>
</dbReference>
<protein>
    <recommendedName>
        <fullName evidence="7 9">DNA-directed RNA polymerase subunit beta</fullName>
        <shortName evidence="7">RNAP subunit beta</shortName>
        <ecNumber evidence="7 9">2.7.7.6</ecNumber>
    </recommendedName>
    <alternativeName>
        <fullName evidence="7">RNA polymerase subunit beta</fullName>
    </alternativeName>
    <alternativeName>
        <fullName evidence="7">Transcriptase subunit beta</fullName>
    </alternativeName>
</protein>
<evidence type="ECO:0000259" key="12">
    <source>
        <dbReference type="Pfam" id="PF04561"/>
    </source>
</evidence>
<dbReference type="KEGG" id="dgo:DGo_CA1135"/>
<dbReference type="HAMAP" id="MF_01321">
    <property type="entry name" value="RNApol_bact_RpoB"/>
    <property type="match status" value="1"/>
</dbReference>
<evidence type="ECO:0000259" key="14">
    <source>
        <dbReference type="Pfam" id="PF04565"/>
    </source>
</evidence>
<feature type="domain" description="RNA polymerase Rpb2" evidence="12">
    <location>
        <begin position="150"/>
        <end position="302"/>
    </location>
</feature>
<reference evidence="16 17" key="1">
    <citation type="journal article" date="2012" name="PLoS ONE">
        <title>Genome sequence and transcriptome analysis of the radioresistant bacterium Deinococcus gobiensis: insights into the extreme environmental adaptations.</title>
        <authorList>
            <person name="Yuan M."/>
            <person name="Chen M."/>
            <person name="Zhang W."/>
            <person name="Lu W."/>
            <person name="Wang J."/>
            <person name="Yang M."/>
            <person name="Zhao P."/>
            <person name="Tang R."/>
            <person name="Li X."/>
            <person name="Hao Y."/>
            <person name="Zhou Z."/>
            <person name="Zhan Y."/>
            <person name="Yu H."/>
            <person name="Teng C."/>
            <person name="Yan Y."/>
            <person name="Ping S."/>
            <person name="Wang Y."/>
            <person name="Lin M."/>
        </authorList>
    </citation>
    <scope>NUCLEOTIDE SEQUENCE [LARGE SCALE GENOMIC DNA]</scope>
    <source>
        <strain evidence="16 17">I-0</strain>
    </source>
</reference>
<dbReference type="InterPro" id="IPR007121">
    <property type="entry name" value="RNA_pol_bsu_CS"/>
</dbReference>
<dbReference type="GO" id="GO:0003677">
    <property type="term" value="F:DNA binding"/>
    <property type="evidence" value="ECO:0007669"/>
    <property type="project" value="UniProtKB-UniRule"/>
</dbReference>
<feature type="domain" description="DNA-directed RNA polymerase subunit 2 hybrid-binding" evidence="10">
    <location>
        <begin position="626"/>
        <end position="1059"/>
    </location>
</feature>
<dbReference type="InterPro" id="IPR015712">
    <property type="entry name" value="DNA-dir_RNA_pol_su2"/>
</dbReference>
<dbReference type="Pfam" id="PF00562">
    <property type="entry name" value="RNA_pol_Rpb2_6"/>
    <property type="match status" value="1"/>
</dbReference>
<evidence type="ECO:0000256" key="5">
    <source>
        <dbReference type="ARBA" id="ARBA00025935"/>
    </source>
</evidence>
<dbReference type="GO" id="GO:0003899">
    <property type="term" value="F:DNA-directed RNA polymerase activity"/>
    <property type="evidence" value="ECO:0007669"/>
    <property type="project" value="UniProtKB-UniRule"/>
</dbReference>
<dbReference type="Pfam" id="PF04565">
    <property type="entry name" value="RNA_pol_Rpb2_3"/>
    <property type="match status" value="1"/>
</dbReference>
<feature type="domain" description="RNA polymerase Rpb2" evidence="14">
    <location>
        <begin position="415"/>
        <end position="483"/>
    </location>
</feature>
<dbReference type="HOGENOM" id="CLU_000524_4_1_0"/>
<dbReference type="InterPro" id="IPR014724">
    <property type="entry name" value="RNA_pol_RPB2_OB-fold"/>
</dbReference>
<dbReference type="NCBIfam" id="TIGR02013">
    <property type="entry name" value="rpoB"/>
    <property type="match status" value="1"/>
</dbReference>
<evidence type="ECO:0000313" key="17">
    <source>
        <dbReference type="Proteomes" id="UP000007575"/>
    </source>
</evidence>
<dbReference type="GO" id="GO:0000428">
    <property type="term" value="C:DNA-directed RNA polymerase complex"/>
    <property type="evidence" value="ECO:0007669"/>
    <property type="project" value="UniProtKB-KW"/>
</dbReference>
<dbReference type="Gene3D" id="3.90.1800.10">
    <property type="entry name" value="RNA polymerase alpha subunit dimerisation domain"/>
    <property type="match status" value="1"/>
</dbReference>
<dbReference type="Gene3D" id="2.40.270.10">
    <property type="entry name" value="DNA-directed RNA polymerase, subunit 2, domain 6"/>
    <property type="match status" value="1"/>
</dbReference>
<evidence type="ECO:0000256" key="7">
    <source>
        <dbReference type="HAMAP-Rule" id="MF_01321"/>
    </source>
</evidence>
<dbReference type="Pfam" id="PF04561">
    <property type="entry name" value="RNA_pol_Rpb2_2"/>
    <property type="match status" value="1"/>
</dbReference>
<dbReference type="EC" id="2.7.7.6" evidence="7 9"/>